<name>A0A9X0AKC8_9HELO</name>
<dbReference type="InterPro" id="IPR052785">
    <property type="entry name" value="Enterotoxin_cmpnt"/>
</dbReference>
<dbReference type="OrthoDB" id="4494488at2759"/>
<dbReference type="EMBL" id="JAPEIS010000007">
    <property type="protein sequence ID" value="KAJ8064400.1"/>
    <property type="molecule type" value="Genomic_DNA"/>
</dbReference>
<evidence type="ECO:0008006" key="5">
    <source>
        <dbReference type="Google" id="ProtNLM"/>
    </source>
</evidence>
<dbReference type="Proteomes" id="UP001152300">
    <property type="component" value="Unassembled WGS sequence"/>
</dbReference>
<dbReference type="AlphaFoldDB" id="A0A9X0AKC8"/>
<accession>A0A9X0AKC8</accession>
<evidence type="ECO:0000256" key="2">
    <source>
        <dbReference type="SAM" id="Phobius"/>
    </source>
</evidence>
<feature type="transmembrane region" description="Helical" evidence="2">
    <location>
        <begin position="240"/>
        <end position="260"/>
    </location>
</feature>
<dbReference type="NCBIfam" id="NF033928">
    <property type="entry name" value="alph_xenorhab_A"/>
    <property type="match status" value="1"/>
</dbReference>
<gene>
    <name evidence="3" type="ORF">OCU04_006742</name>
</gene>
<reference evidence="3" key="1">
    <citation type="submission" date="2022-11" db="EMBL/GenBank/DDBJ databases">
        <title>Genome Resource of Sclerotinia nivalis Strain SnTB1, a Plant Pathogen Isolated from American Ginseng.</title>
        <authorList>
            <person name="Fan S."/>
        </authorList>
    </citation>
    <scope>NUCLEOTIDE SEQUENCE</scope>
    <source>
        <strain evidence="3">SnTB1</strain>
    </source>
</reference>
<evidence type="ECO:0000256" key="1">
    <source>
        <dbReference type="SAM" id="Coils"/>
    </source>
</evidence>
<keyword evidence="2" id="KW-1133">Transmembrane helix</keyword>
<sequence>MSGITDDPALLTPKGLFDTDGRYLLTQSPVSTILKFVHTGAFLSTTKEDYLDKTGIPDDQYAGLAEYIDPLLQDYAPCKEHCVTFRDVTYPSVVALADAVYSYAQKAGGKEAGSYYANIIKYGKALFDELQKPLDQQDAAVIAKDKEIVSELVDNQVTGIGQLQDAAKKATQDMKDFETNLQKNKSTLDARNNDITQKLSGEGGEMAQLQAEIATTKDEINADQSEYEHDRVVAATAATYAWVFPIGTIAAATVIAIYVIQANKIKAEIGVLQDDLKNDEEKLAADNLLCSDLGLVQADLKTVLDMISPAIAAIETLIGAWDAIASDLTAVKDAVNNESATELPVIQQIDQDAIIGQWDDLKAEVDKYRLFAYVESPPTQMSADEWIRQVNTELEKK</sequence>
<evidence type="ECO:0000313" key="3">
    <source>
        <dbReference type="EMBL" id="KAJ8064400.1"/>
    </source>
</evidence>
<proteinExistence type="predicted"/>
<organism evidence="3 4">
    <name type="scientific">Sclerotinia nivalis</name>
    <dbReference type="NCBI Taxonomy" id="352851"/>
    <lineage>
        <taxon>Eukaryota</taxon>
        <taxon>Fungi</taxon>
        <taxon>Dikarya</taxon>
        <taxon>Ascomycota</taxon>
        <taxon>Pezizomycotina</taxon>
        <taxon>Leotiomycetes</taxon>
        <taxon>Helotiales</taxon>
        <taxon>Sclerotiniaceae</taxon>
        <taxon>Sclerotinia</taxon>
    </lineage>
</organism>
<dbReference type="Pfam" id="PF05791">
    <property type="entry name" value="Bacillus_HBL"/>
    <property type="match status" value="1"/>
</dbReference>
<dbReference type="PANTHER" id="PTHR38443">
    <property type="match status" value="1"/>
</dbReference>
<comment type="caution">
    <text evidence="3">The sequence shown here is derived from an EMBL/GenBank/DDBJ whole genome shotgun (WGS) entry which is preliminary data.</text>
</comment>
<dbReference type="InterPro" id="IPR008414">
    <property type="entry name" value="HBL"/>
</dbReference>
<dbReference type="Gene3D" id="1.20.1170.10">
    <property type="match status" value="1"/>
</dbReference>
<keyword evidence="4" id="KW-1185">Reference proteome</keyword>
<keyword evidence="1" id="KW-0175">Coiled coil</keyword>
<dbReference type="CDD" id="cd22656">
    <property type="entry name" value="ClyA_Cry6Aa-like"/>
    <property type="match status" value="1"/>
</dbReference>
<evidence type="ECO:0000313" key="4">
    <source>
        <dbReference type="Proteomes" id="UP001152300"/>
    </source>
</evidence>
<dbReference type="GO" id="GO:0016020">
    <property type="term" value="C:membrane"/>
    <property type="evidence" value="ECO:0007669"/>
    <property type="project" value="InterPro"/>
</dbReference>
<dbReference type="PANTHER" id="PTHR38443:SF2">
    <property type="entry name" value="NON-HEMOLYTIC ENTEROTOXIN LYTIC COMPONENT L1"/>
    <property type="match status" value="1"/>
</dbReference>
<protein>
    <recommendedName>
        <fullName evidence="5">Pesticidal crystal protein cry6Aa</fullName>
    </recommendedName>
</protein>
<keyword evidence="2" id="KW-0472">Membrane</keyword>
<feature type="coiled-coil region" evidence="1">
    <location>
        <begin position="160"/>
        <end position="226"/>
    </location>
</feature>
<keyword evidence="2" id="KW-0812">Transmembrane</keyword>
<dbReference type="SUPFAM" id="SSF58100">
    <property type="entry name" value="Bacterial hemolysins"/>
    <property type="match status" value="1"/>
</dbReference>